<dbReference type="AlphaFoldDB" id="X0T2V1"/>
<feature type="domain" description="Polymerase nucleotidyl transferase" evidence="10">
    <location>
        <begin position="16"/>
        <end position="52"/>
    </location>
</feature>
<dbReference type="GO" id="GO:0046872">
    <property type="term" value="F:metal ion binding"/>
    <property type="evidence" value="ECO:0007669"/>
    <property type="project" value="UniProtKB-KW"/>
</dbReference>
<dbReference type="EMBL" id="BARS01013876">
    <property type="protein sequence ID" value="GAF87828.1"/>
    <property type="molecule type" value="Genomic_DNA"/>
</dbReference>
<keyword evidence="5" id="KW-0479">Metal-binding</keyword>
<comment type="similarity">
    <text evidence="9">Belongs to the MntA antitoxin family.</text>
</comment>
<accession>X0T2V1</accession>
<keyword evidence="3" id="KW-0808">Transferase</keyword>
<sequence>MGISEIIGDKKAQILALAAKYGASNVRIFGSVAEGTADERSDIDFLVELESGRSLFD</sequence>
<dbReference type="PANTHER" id="PTHR33571:SF12">
    <property type="entry name" value="BSL3053 PROTEIN"/>
    <property type="match status" value="1"/>
</dbReference>
<evidence type="ECO:0000256" key="7">
    <source>
        <dbReference type="ARBA" id="ARBA00022840"/>
    </source>
</evidence>
<evidence type="ECO:0000256" key="6">
    <source>
        <dbReference type="ARBA" id="ARBA00022741"/>
    </source>
</evidence>
<dbReference type="Pfam" id="PF01909">
    <property type="entry name" value="NTP_transf_2"/>
    <property type="match status" value="1"/>
</dbReference>
<reference evidence="11" key="1">
    <citation type="journal article" date="2014" name="Front. Microbiol.">
        <title>High frequency of phylogenetically diverse reductive dehalogenase-homologous genes in deep subseafloor sedimentary metagenomes.</title>
        <authorList>
            <person name="Kawai M."/>
            <person name="Futagami T."/>
            <person name="Toyoda A."/>
            <person name="Takaki Y."/>
            <person name="Nishi S."/>
            <person name="Hori S."/>
            <person name="Arai W."/>
            <person name="Tsubouchi T."/>
            <person name="Morono Y."/>
            <person name="Uchiyama I."/>
            <person name="Ito T."/>
            <person name="Fujiyama A."/>
            <person name="Inagaki F."/>
            <person name="Takami H."/>
        </authorList>
    </citation>
    <scope>NUCLEOTIDE SEQUENCE</scope>
    <source>
        <strain evidence="11">Expedition CK06-06</strain>
    </source>
</reference>
<keyword evidence="6" id="KW-0547">Nucleotide-binding</keyword>
<evidence type="ECO:0000256" key="8">
    <source>
        <dbReference type="ARBA" id="ARBA00022842"/>
    </source>
</evidence>
<keyword evidence="2" id="KW-1277">Toxin-antitoxin system</keyword>
<keyword evidence="4" id="KW-0548">Nucleotidyltransferase</keyword>
<keyword evidence="8" id="KW-0460">Magnesium</keyword>
<keyword evidence="7" id="KW-0067">ATP-binding</keyword>
<dbReference type="InterPro" id="IPR043519">
    <property type="entry name" value="NT_sf"/>
</dbReference>
<evidence type="ECO:0000256" key="4">
    <source>
        <dbReference type="ARBA" id="ARBA00022695"/>
    </source>
</evidence>
<feature type="non-terminal residue" evidence="11">
    <location>
        <position position="57"/>
    </location>
</feature>
<gene>
    <name evidence="11" type="ORF">S01H1_23796</name>
</gene>
<name>X0T2V1_9ZZZZ</name>
<comment type="cofactor">
    <cofactor evidence="1">
        <name>Mg(2+)</name>
        <dbReference type="ChEBI" id="CHEBI:18420"/>
    </cofactor>
</comment>
<dbReference type="CDD" id="cd05403">
    <property type="entry name" value="NT_KNTase_like"/>
    <property type="match status" value="1"/>
</dbReference>
<dbReference type="GO" id="GO:0005524">
    <property type="term" value="F:ATP binding"/>
    <property type="evidence" value="ECO:0007669"/>
    <property type="project" value="UniProtKB-KW"/>
</dbReference>
<dbReference type="InterPro" id="IPR002934">
    <property type="entry name" value="Polymerase_NTP_transf_dom"/>
</dbReference>
<evidence type="ECO:0000256" key="3">
    <source>
        <dbReference type="ARBA" id="ARBA00022679"/>
    </source>
</evidence>
<protein>
    <recommendedName>
        <fullName evidence="10">Polymerase nucleotidyl transferase domain-containing protein</fullName>
    </recommendedName>
</protein>
<evidence type="ECO:0000313" key="11">
    <source>
        <dbReference type="EMBL" id="GAF87828.1"/>
    </source>
</evidence>
<evidence type="ECO:0000256" key="9">
    <source>
        <dbReference type="ARBA" id="ARBA00038276"/>
    </source>
</evidence>
<comment type="caution">
    <text evidence="11">The sequence shown here is derived from an EMBL/GenBank/DDBJ whole genome shotgun (WGS) entry which is preliminary data.</text>
</comment>
<dbReference type="Gene3D" id="3.30.460.10">
    <property type="entry name" value="Beta Polymerase, domain 2"/>
    <property type="match status" value="1"/>
</dbReference>
<dbReference type="PANTHER" id="PTHR33571">
    <property type="entry name" value="SSL8005 PROTEIN"/>
    <property type="match status" value="1"/>
</dbReference>
<dbReference type="InterPro" id="IPR052038">
    <property type="entry name" value="Type-VII_TA_antitoxin"/>
</dbReference>
<dbReference type="SUPFAM" id="SSF81301">
    <property type="entry name" value="Nucleotidyltransferase"/>
    <property type="match status" value="1"/>
</dbReference>
<evidence type="ECO:0000256" key="1">
    <source>
        <dbReference type="ARBA" id="ARBA00001946"/>
    </source>
</evidence>
<evidence type="ECO:0000256" key="5">
    <source>
        <dbReference type="ARBA" id="ARBA00022723"/>
    </source>
</evidence>
<evidence type="ECO:0000256" key="2">
    <source>
        <dbReference type="ARBA" id="ARBA00022649"/>
    </source>
</evidence>
<evidence type="ECO:0000259" key="10">
    <source>
        <dbReference type="Pfam" id="PF01909"/>
    </source>
</evidence>
<organism evidence="11">
    <name type="scientific">marine sediment metagenome</name>
    <dbReference type="NCBI Taxonomy" id="412755"/>
    <lineage>
        <taxon>unclassified sequences</taxon>
        <taxon>metagenomes</taxon>
        <taxon>ecological metagenomes</taxon>
    </lineage>
</organism>
<dbReference type="GO" id="GO:0016779">
    <property type="term" value="F:nucleotidyltransferase activity"/>
    <property type="evidence" value="ECO:0007669"/>
    <property type="project" value="UniProtKB-KW"/>
</dbReference>
<proteinExistence type="inferred from homology"/>